<dbReference type="PROSITE" id="PS50082">
    <property type="entry name" value="WD_REPEATS_2"/>
    <property type="match status" value="2"/>
</dbReference>
<dbReference type="InterPro" id="IPR051983">
    <property type="entry name" value="WSB_SOCS-box_domain"/>
</dbReference>
<dbReference type="SMART" id="SM00969">
    <property type="entry name" value="SOCS_box"/>
    <property type="match status" value="1"/>
</dbReference>
<evidence type="ECO:0000256" key="1">
    <source>
        <dbReference type="ARBA" id="ARBA00022574"/>
    </source>
</evidence>
<dbReference type="InterPro" id="IPR020472">
    <property type="entry name" value="WD40_PAC1"/>
</dbReference>
<dbReference type="Gene3D" id="2.130.10.10">
    <property type="entry name" value="YVTN repeat-like/Quinoprotein amine dehydrogenase"/>
    <property type="match status" value="2"/>
</dbReference>
<keyword evidence="7" id="KW-1185">Reference proteome</keyword>
<evidence type="ECO:0000256" key="4">
    <source>
        <dbReference type="PROSITE-ProRule" id="PRU00221"/>
    </source>
</evidence>
<keyword evidence="3" id="KW-0833">Ubl conjugation pathway</keyword>
<dbReference type="STRING" id="188477.A0A433TE17"/>
<dbReference type="Proteomes" id="UP000271974">
    <property type="component" value="Unassembled WGS sequence"/>
</dbReference>
<dbReference type="Pfam" id="PF00400">
    <property type="entry name" value="WD40"/>
    <property type="match status" value="3"/>
</dbReference>
<evidence type="ECO:0000313" key="7">
    <source>
        <dbReference type="Proteomes" id="UP000271974"/>
    </source>
</evidence>
<dbReference type="PROSITE" id="PS50225">
    <property type="entry name" value="SOCS"/>
    <property type="match status" value="1"/>
</dbReference>
<dbReference type="SMART" id="SM00320">
    <property type="entry name" value="WD40"/>
    <property type="match status" value="6"/>
</dbReference>
<feature type="repeat" description="WD" evidence="4">
    <location>
        <begin position="152"/>
        <end position="194"/>
    </location>
</feature>
<keyword evidence="1 4" id="KW-0853">WD repeat</keyword>
<accession>A0A433TE17</accession>
<reference evidence="6 7" key="1">
    <citation type="submission" date="2019-01" db="EMBL/GenBank/DDBJ databases">
        <title>A draft genome assembly of the solar-powered sea slug Elysia chlorotica.</title>
        <authorList>
            <person name="Cai H."/>
            <person name="Li Q."/>
            <person name="Fang X."/>
            <person name="Li J."/>
            <person name="Curtis N.E."/>
            <person name="Altenburger A."/>
            <person name="Shibata T."/>
            <person name="Feng M."/>
            <person name="Maeda T."/>
            <person name="Schwartz J.A."/>
            <person name="Shigenobu S."/>
            <person name="Lundholm N."/>
            <person name="Nishiyama T."/>
            <person name="Yang H."/>
            <person name="Hasebe M."/>
            <person name="Li S."/>
            <person name="Pierce S.K."/>
            <person name="Wang J."/>
        </authorList>
    </citation>
    <scope>NUCLEOTIDE SEQUENCE [LARGE SCALE GENOMIC DNA]</scope>
    <source>
        <strain evidence="6">EC2010</strain>
        <tissue evidence="6">Whole organism of an adult</tissue>
    </source>
</reference>
<dbReference type="InterPro" id="IPR019775">
    <property type="entry name" value="WD40_repeat_CS"/>
</dbReference>
<dbReference type="PROSITE" id="PS00678">
    <property type="entry name" value="WD_REPEATS_1"/>
    <property type="match status" value="1"/>
</dbReference>
<dbReference type="AlphaFoldDB" id="A0A433TE17"/>
<dbReference type="SUPFAM" id="SSF50978">
    <property type="entry name" value="WD40 repeat-like"/>
    <property type="match status" value="1"/>
</dbReference>
<organism evidence="6 7">
    <name type="scientific">Elysia chlorotica</name>
    <name type="common">Eastern emerald elysia</name>
    <name type="synonym">Sea slug</name>
    <dbReference type="NCBI Taxonomy" id="188477"/>
    <lineage>
        <taxon>Eukaryota</taxon>
        <taxon>Metazoa</taxon>
        <taxon>Spiralia</taxon>
        <taxon>Lophotrochozoa</taxon>
        <taxon>Mollusca</taxon>
        <taxon>Gastropoda</taxon>
        <taxon>Heterobranchia</taxon>
        <taxon>Euthyneura</taxon>
        <taxon>Panpulmonata</taxon>
        <taxon>Sacoglossa</taxon>
        <taxon>Placobranchoidea</taxon>
        <taxon>Plakobranchidae</taxon>
        <taxon>Elysia</taxon>
    </lineage>
</organism>
<evidence type="ECO:0000259" key="5">
    <source>
        <dbReference type="PROSITE" id="PS50225"/>
    </source>
</evidence>
<evidence type="ECO:0000313" key="6">
    <source>
        <dbReference type="EMBL" id="RUS79796.1"/>
    </source>
</evidence>
<proteinExistence type="predicted"/>
<protein>
    <recommendedName>
        <fullName evidence="5">SOCS box domain-containing protein</fullName>
    </recommendedName>
</protein>
<dbReference type="InterPro" id="IPR036036">
    <property type="entry name" value="SOCS_box-like_dom_sf"/>
</dbReference>
<feature type="repeat" description="WD" evidence="4">
    <location>
        <begin position="239"/>
        <end position="280"/>
    </location>
</feature>
<feature type="domain" description="SOCS box" evidence="5">
    <location>
        <begin position="372"/>
        <end position="412"/>
    </location>
</feature>
<sequence>MIVDLHMTGHRLALLAEGGELVHANVLEHFVSVTRPYNDKSGGETRACAWAPDNSYFAWSCGHRILHLIPWEGRGQQRHDAGDKQGLNKRKYHIIDCSDVIWSLAFGSGRDQKDRMSGFGGRFDPSLVIATGLASGKIRLWNCAEGTLIVELLDHRDTVRCLDFSLDGNLQLLSGSRDGTLKLWDVPEDGNMYSTFKPHGMSFTGCCFAPNARFIAAVGTCRMAYLWKSPRLNSQYIKLDGHHNEVSSCSFSLDSALLATGSYDTKIIVWSVHSVTKLRILGHMHPSPSLIYAGGANDHYVRSVAFCANSLSLTSVCDDGYARFWNLNRQPDDPYVVGVAEDALCGRVSPDGNVLAVGFRDGDVMMFSPCQDVPSLMHLSRQAILKHMSVYDLQKLGLPRILQQYLDFCDLREDHSFIIT</sequence>
<dbReference type="PRINTS" id="PR00320">
    <property type="entry name" value="GPROTEINBRPT"/>
</dbReference>
<dbReference type="InterPro" id="IPR001680">
    <property type="entry name" value="WD40_rpt"/>
</dbReference>
<keyword evidence="2" id="KW-0677">Repeat</keyword>
<dbReference type="InterPro" id="IPR036322">
    <property type="entry name" value="WD40_repeat_dom_sf"/>
</dbReference>
<dbReference type="OrthoDB" id="538223at2759"/>
<dbReference type="Pfam" id="PF07525">
    <property type="entry name" value="SOCS_box"/>
    <property type="match status" value="1"/>
</dbReference>
<evidence type="ECO:0000256" key="2">
    <source>
        <dbReference type="ARBA" id="ARBA00022737"/>
    </source>
</evidence>
<dbReference type="Gene3D" id="1.10.750.20">
    <property type="entry name" value="SOCS box"/>
    <property type="match status" value="1"/>
</dbReference>
<dbReference type="InterPro" id="IPR015943">
    <property type="entry name" value="WD40/YVTN_repeat-like_dom_sf"/>
</dbReference>
<dbReference type="PANTHER" id="PTHR15622:SF2">
    <property type="entry name" value="U4_U6 SMALL NUCLEAR RIBONUCLEOPROTEIN PRP4"/>
    <property type="match status" value="1"/>
</dbReference>
<comment type="caution">
    <text evidence="6">The sequence shown here is derived from an EMBL/GenBank/DDBJ whole genome shotgun (WGS) entry which is preliminary data.</text>
</comment>
<dbReference type="PANTHER" id="PTHR15622">
    <property type="entry name" value="WD40 REPEAT PROTEIN"/>
    <property type="match status" value="1"/>
</dbReference>
<gene>
    <name evidence="6" type="ORF">EGW08_012443</name>
</gene>
<dbReference type="InterPro" id="IPR001496">
    <property type="entry name" value="SOCS_box"/>
</dbReference>
<dbReference type="PROSITE" id="PS50294">
    <property type="entry name" value="WD_REPEATS_REGION"/>
    <property type="match status" value="2"/>
</dbReference>
<dbReference type="GO" id="GO:0035556">
    <property type="term" value="P:intracellular signal transduction"/>
    <property type="evidence" value="ECO:0007669"/>
    <property type="project" value="InterPro"/>
</dbReference>
<name>A0A433TE17_ELYCH</name>
<evidence type="ECO:0000256" key="3">
    <source>
        <dbReference type="ARBA" id="ARBA00022786"/>
    </source>
</evidence>
<dbReference type="SUPFAM" id="SSF158235">
    <property type="entry name" value="SOCS box-like"/>
    <property type="match status" value="1"/>
</dbReference>
<dbReference type="EMBL" id="RQTK01000427">
    <property type="protein sequence ID" value="RUS79796.1"/>
    <property type="molecule type" value="Genomic_DNA"/>
</dbReference>
<dbReference type="GO" id="GO:0000209">
    <property type="term" value="P:protein polyubiquitination"/>
    <property type="evidence" value="ECO:0007669"/>
    <property type="project" value="TreeGrafter"/>
</dbReference>